<protein>
    <submittedName>
        <fullName evidence="2">Uncharacterized protein</fullName>
    </submittedName>
</protein>
<keyword evidence="3" id="KW-1185">Reference proteome</keyword>
<evidence type="ECO:0000313" key="2">
    <source>
        <dbReference type="EMBL" id="MCU6761931.1"/>
    </source>
</evidence>
<evidence type="ECO:0000256" key="1">
    <source>
        <dbReference type="SAM" id="MobiDB-lite"/>
    </source>
</evidence>
<dbReference type="Proteomes" id="UP001652442">
    <property type="component" value="Unassembled WGS sequence"/>
</dbReference>
<reference evidence="2 3" key="1">
    <citation type="journal article" date="2021" name="ISME Commun">
        <title>Automated analysis of genomic sequences facilitates high-throughput and comprehensive description of bacteria.</title>
        <authorList>
            <person name="Hitch T.C.A."/>
        </authorList>
    </citation>
    <scope>NUCLEOTIDE SEQUENCE [LARGE SCALE GENOMIC DNA]</scope>
    <source>
        <strain evidence="2 3">Sanger_109</strain>
    </source>
</reference>
<sequence>MERQAGWGRGKRIEETMRRTSQRIAPTVISGTVGNGNAERNAATIFCRRKVRSVPAGKVGAVEIAASVLMGGIPPVSATACRKSLWKCGCTGKHCEERR</sequence>
<accession>A0ABT2TIF3</accession>
<proteinExistence type="predicted"/>
<dbReference type="EMBL" id="JAOQJQ010000002">
    <property type="protein sequence ID" value="MCU6761931.1"/>
    <property type="molecule type" value="Genomic_DNA"/>
</dbReference>
<organism evidence="2 3">
    <name type="scientific">Brotonthovivens ammoniilytica</name>
    <dbReference type="NCBI Taxonomy" id="2981725"/>
    <lineage>
        <taxon>Bacteria</taxon>
        <taxon>Bacillati</taxon>
        <taxon>Bacillota</taxon>
        <taxon>Clostridia</taxon>
        <taxon>Lachnospirales</taxon>
        <taxon>Lachnospiraceae</taxon>
        <taxon>Brotonthovivens</taxon>
    </lineage>
</organism>
<feature type="region of interest" description="Disordered" evidence="1">
    <location>
        <begin position="1"/>
        <end position="20"/>
    </location>
</feature>
<name>A0ABT2TIF3_9FIRM</name>
<gene>
    <name evidence="2" type="ORF">OCV88_06190</name>
</gene>
<evidence type="ECO:0000313" key="3">
    <source>
        <dbReference type="Proteomes" id="UP001652442"/>
    </source>
</evidence>
<dbReference type="RefSeq" id="WP_262590830.1">
    <property type="nucleotide sequence ID" value="NZ_JAOQJQ010000002.1"/>
</dbReference>
<comment type="caution">
    <text evidence="2">The sequence shown here is derived from an EMBL/GenBank/DDBJ whole genome shotgun (WGS) entry which is preliminary data.</text>
</comment>